<comment type="caution">
    <text evidence="1">The sequence shown here is derived from an EMBL/GenBank/DDBJ whole genome shotgun (WGS) entry which is preliminary data.</text>
</comment>
<evidence type="ECO:0000313" key="2">
    <source>
        <dbReference type="Proteomes" id="UP001431783"/>
    </source>
</evidence>
<dbReference type="EMBL" id="JARQZJ010000032">
    <property type="protein sequence ID" value="KAK9874581.1"/>
    <property type="molecule type" value="Genomic_DNA"/>
</dbReference>
<dbReference type="PANTHER" id="PTHR11012:SF30">
    <property type="entry name" value="PROTEIN KINASE-LIKE DOMAIN-CONTAINING"/>
    <property type="match status" value="1"/>
</dbReference>
<evidence type="ECO:0000313" key="1">
    <source>
        <dbReference type="EMBL" id="KAK9874581.1"/>
    </source>
</evidence>
<reference evidence="1 2" key="1">
    <citation type="submission" date="2023-03" db="EMBL/GenBank/DDBJ databases">
        <title>Genome insight into feeding habits of ladybird beetles.</title>
        <authorList>
            <person name="Li H.-S."/>
            <person name="Huang Y.-H."/>
            <person name="Pang H."/>
        </authorList>
    </citation>
    <scope>NUCLEOTIDE SEQUENCE [LARGE SCALE GENOMIC DNA]</scope>
    <source>
        <strain evidence="1">SYSU_2023b</strain>
        <tissue evidence="1">Whole body</tissue>
    </source>
</reference>
<dbReference type="AlphaFoldDB" id="A0AAW1U216"/>
<keyword evidence="2" id="KW-1185">Reference proteome</keyword>
<gene>
    <name evidence="1" type="ORF">WA026_005414</name>
</gene>
<dbReference type="InterPro" id="IPR004119">
    <property type="entry name" value="EcKL"/>
</dbReference>
<name>A0AAW1U216_9CUCU</name>
<organism evidence="1 2">
    <name type="scientific">Henosepilachna vigintioctopunctata</name>
    <dbReference type="NCBI Taxonomy" id="420089"/>
    <lineage>
        <taxon>Eukaryota</taxon>
        <taxon>Metazoa</taxon>
        <taxon>Ecdysozoa</taxon>
        <taxon>Arthropoda</taxon>
        <taxon>Hexapoda</taxon>
        <taxon>Insecta</taxon>
        <taxon>Pterygota</taxon>
        <taxon>Neoptera</taxon>
        <taxon>Endopterygota</taxon>
        <taxon>Coleoptera</taxon>
        <taxon>Polyphaga</taxon>
        <taxon>Cucujiformia</taxon>
        <taxon>Coccinelloidea</taxon>
        <taxon>Coccinellidae</taxon>
        <taxon>Epilachninae</taxon>
        <taxon>Epilachnini</taxon>
        <taxon>Henosepilachna</taxon>
    </lineage>
</organism>
<protein>
    <submittedName>
        <fullName evidence="1">Uncharacterized protein</fullName>
    </submittedName>
</protein>
<dbReference type="PANTHER" id="PTHR11012">
    <property type="entry name" value="PROTEIN KINASE-LIKE DOMAIN-CONTAINING"/>
    <property type="match status" value="1"/>
</dbReference>
<sequence length="137" mass="16377">MDYVSKVFLVFEEEGRECVILEDLRDLGYHVLDRSKTLDLEHVLLVLKTLGKHHALSIAMKKKVSNVFEEKAKHLNSVWNHFTAAMDNIQIFQPPIKIVSETLKKRGKKNWLIKLRRRLKTIYHLFYKLKLHWKIVW</sequence>
<dbReference type="Pfam" id="PF02958">
    <property type="entry name" value="EcKL"/>
    <property type="match status" value="1"/>
</dbReference>
<accession>A0AAW1U216</accession>
<dbReference type="Proteomes" id="UP001431783">
    <property type="component" value="Unassembled WGS sequence"/>
</dbReference>
<proteinExistence type="predicted"/>